<dbReference type="RefSeq" id="WP_012164880.1">
    <property type="nucleotide sequence ID" value="NC_009925.1"/>
</dbReference>
<name>B0C084_ACAM1</name>
<dbReference type="KEGG" id="amr:AM1_4602"/>
<organism evidence="2 3">
    <name type="scientific">Acaryochloris marina (strain MBIC 11017)</name>
    <dbReference type="NCBI Taxonomy" id="329726"/>
    <lineage>
        <taxon>Bacteria</taxon>
        <taxon>Bacillati</taxon>
        <taxon>Cyanobacteriota</taxon>
        <taxon>Cyanophyceae</taxon>
        <taxon>Acaryochloridales</taxon>
        <taxon>Acaryochloridaceae</taxon>
        <taxon>Acaryochloris</taxon>
    </lineage>
</organism>
<dbReference type="AlphaFoldDB" id="B0C084"/>
<feature type="signal peptide" evidence="1">
    <location>
        <begin position="1"/>
        <end position="24"/>
    </location>
</feature>
<dbReference type="HOGENOM" id="CLU_1745657_0_0_3"/>
<protein>
    <submittedName>
        <fullName evidence="2">Uncharacterized protein</fullName>
    </submittedName>
</protein>
<feature type="chain" id="PRO_5002746608" evidence="1">
    <location>
        <begin position="25"/>
        <end position="131"/>
    </location>
</feature>
<dbReference type="STRING" id="329726.AM1_4602"/>
<proteinExistence type="predicted"/>
<evidence type="ECO:0000313" key="3">
    <source>
        <dbReference type="Proteomes" id="UP000000268"/>
    </source>
</evidence>
<keyword evidence="3" id="KW-1185">Reference proteome</keyword>
<accession>B0C084</accession>
<evidence type="ECO:0000256" key="1">
    <source>
        <dbReference type="SAM" id="SignalP"/>
    </source>
</evidence>
<keyword evidence="1" id="KW-0732">Signal</keyword>
<sequence>MKFQKIAPLAVLISLGAAALPAAAGESYVENSYRLKSTFNGHSTTNVNVHETYNANTWADSSAVKTEWGSTTVTEAKDGRTFHETESFDIVTESSAREDGRLSRTVDVSTTESYDFSGFDKDHRVTSGFSF</sequence>
<dbReference type="OrthoDB" id="572661at2"/>
<dbReference type="EMBL" id="CP000828">
    <property type="protein sequence ID" value="ABW29576.1"/>
    <property type="molecule type" value="Genomic_DNA"/>
</dbReference>
<gene>
    <name evidence="2" type="ordered locus">AM1_4602</name>
</gene>
<dbReference type="Proteomes" id="UP000000268">
    <property type="component" value="Chromosome"/>
</dbReference>
<reference evidence="2 3" key="1">
    <citation type="journal article" date="2008" name="Proc. Natl. Acad. Sci. U.S.A.">
        <title>Niche adaptation and genome expansion in the chlorophyll d-producing cyanobacterium Acaryochloris marina.</title>
        <authorList>
            <person name="Swingley W.D."/>
            <person name="Chen M."/>
            <person name="Cheung P.C."/>
            <person name="Conrad A.L."/>
            <person name="Dejesa L.C."/>
            <person name="Hao J."/>
            <person name="Honchak B.M."/>
            <person name="Karbach L.E."/>
            <person name="Kurdoglu A."/>
            <person name="Lahiri S."/>
            <person name="Mastrian S.D."/>
            <person name="Miyashita H."/>
            <person name="Page L."/>
            <person name="Ramakrishna P."/>
            <person name="Satoh S."/>
            <person name="Sattley W.M."/>
            <person name="Shimada Y."/>
            <person name="Taylor H.L."/>
            <person name="Tomo T."/>
            <person name="Tsuchiya T."/>
            <person name="Wang Z.T."/>
            <person name="Raymond J."/>
            <person name="Mimuro M."/>
            <person name="Blankenship R.E."/>
            <person name="Touchman J.W."/>
        </authorList>
    </citation>
    <scope>NUCLEOTIDE SEQUENCE [LARGE SCALE GENOMIC DNA]</scope>
    <source>
        <strain evidence="3">MBIC 11017</strain>
    </source>
</reference>
<evidence type="ECO:0000313" key="2">
    <source>
        <dbReference type="EMBL" id="ABW29576.1"/>
    </source>
</evidence>